<reference evidence="2" key="2">
    <citation type="journal article" date="2024" name="Plant">
        <title>Genomic evolution and insights into agronomic trait innovations of Sesamum species.</title>
        <authorList>
            <person name="Miao H."/>
            <person name="Wang L."/>
            <person name="Qu L."/>
            <person name="Liu H."/>
            <person name="Sun Y."/>
            <person name="Le M."/>
            <person name="Wang Q."/>
            <person name="Wei S."/>
            <person name="Zheng Y."/>
            <person name="Lin W."/>
            <person name="Duan Y."/>
            <person name="Cao H."/>
            <person name="Xiong S."/>
            <person name="Wang X."/>
            <person name="Wei L."/>
            <person name="Li C."/>
            <person name="Ma Q."/>
            <person name="Ju M."/>
            <person name="Zhao R."/>
            <person name="Li G."/>
            <person name="Mu C."/>
            <person name="Tian Q."/>
            <person name="Mei H."/>
            <person name="Zhang T."/>
            <person name="Gao T."/>
            <person name="Zhang H."/>
        </authorList>
    </citation>
    <scope>NUCLEOTIDE SEQUENCE</scope>
    <source>
        <strain evidence="2">KEN1</strain>
    </source>
</reference>
<evidence type="ECO:0000313" key="2">
    <source>
        <dbReference type="EMBL" id="KAL0416294.1"/>
    </source>
</evidence>
<dbReference type="EMBL" id="JACGWN010000012">
    <property type="protein sequence ID" value="KAL0416294.1"/>
    <property type="molecule type" value="Genomic_DNA"/>
</dbReference>
<sequence>MAQPFDADCGSRRTAIPLARAHALQASTHSARAGHALRQMAPRARPRARLALPASSALLQ</sequence>
<feature type="region of interest" description="Disordered" evidence="1">
    <location>
        <begin position="41"/>
        <end position="60"/>
    </location>
</feature>
<organism evidence="2">
    <name type="scientific">Sesamum latifolium</name>
    <dbReference type="NCBI Taxonomy" id="2727402"/>
    <lineage>
        <taxon>Eukaryota</taxon>
        <taxon>Viridiplantae</taxon>
        <taxon>Streptophyta</taxon>
        <taxon>Embryophyta</taxon>
        <taxon>Tracheophyta</taxon>
        <taxon>Spermatophyta</taxon>
        <taxon>Magnoliopsida</taxon>
        <taxon>eudicotyledons</taxon>
        <taxon>Gunneridae</taxon>
        <taxon>Pentapetalae</taxon>
        <taxon>asterids</taxon>
        <taxon>lamiids</taxon>
        <taxon>Lamiales</taxon>
        <taxon>Pedaliaceae</taxon>
        <taxon>Sesamum</taxon>
    </lineage>
</organism>
<name>A0AAW2UH78_9LAMI</name>
<evidence type="ECO:0000256" key="1">
    <source>
        <dbReference type="SAM" id="MobiDB-lite"/>
    </source>
</evidence>
<protein>
    <submittedName>
        <fullName evidence="2">Uncharacterized protein</fullName>
    </submittedName>
</protein>
<dbReference type="AlphaFoldDB" id="A0AAW2UH78"/>
<comment type="caution">
    <text evidence="2">The sequence shown here is derived from an EMBL/GenBank/DDBJ whole genome shotgun (WGS) entry which is preliminary data.</text>
</comment>
<reference evidence="2" key="1">
    <citation type="submission" date="2020-06" db="EMBL/GenBank/DDBJ databases">
        <authorList>
            <person name="Li T."/>
            <person name="Hu X."/>
            <person name="Zhang T."/>
            <person name="Song X."/>
            <person name="Zhang H."/>
            <person name="Dai N."/>
            <person name="Sheng W."/>
            <person name="Hou X."/>
            <person name="Wei L."/>
        </authorList>
    </citation>
    <scope>NUCLEOTIDE SEQUENCE</scope>
    <source>
        <strain evidence="2">KEN1</strain>
        <tissue evidence="2">Leaf</tissue>
    </source>
</reference>
<proteinExistence type="predicted"/>
<gene>
    <name evidence="2" type="ORF">Slati_3461300</name>
</gene>
<accession>A0AAW2UH78</accession>